<dbReference type="NCBIfam" id="TIGR01646">
    <property type="entry name" value="vgr_GE"/>
    <property type="match status" value="1"/>
</dbReference>
<comment type="similarity">
    <text evidence="1">Belongs to the VgrG protein family.</text>
</comment>
<evidence type="ECO:0000256" key="1">
    <source>
        <dbReference type="ARBA" id="ARBA00005558"/>
    </source>
</evidence>
<organism evidence="4 5">
    <name type="scientific">Achromobacter arsenitoxydans SY8</name>
    <dbReference type="NCBI Taxonomy" id="477184"/>
    <lineage>
        <taxon>Bacteria</taxon>
        <taxon>Pseudomonadati</taxon>
        <taxon>Pseudomonadota</taxon>
        <taxon>Betaproteobacteria</taxon>
        <taxon>Burkholderiales</taxon>
        <taxon>Alcaligenaceae</taxon>
        <taxon>Achromobacter</taxon>
    </lineage>
</organism>
<feature type="domain" description="Gp5/Type VI secretion system Vgr protein OB-fold" evidence="2">
    <location>
        <begin position="47"/>
        <end position="115"/>
    </location>
</feature>
<feature type="non-terminal residue" evidence="4">
    <location>
        <position position="1"/>
    </location>
</feature>
<dbReference type="InterPro" id="IPR006531">
    <property type="entry name" value="Gp5/Vgr_OB"/>
</dbReference>
<dbReference type="InterPro" id="IPR050708">
    <property type="entry name" value="T6SS_VgrG/RHS"/>
</dbReference>
<dbReference type="OrthoDB" id="1907165at2"/>
<proteinExistence type="inferred from homology"/>
<evidence type="ECO:0000259" key="3">
    <source>
        <dbReference type="Pfam" id="PF22178"/>
    </source>
</evidence>
<accession>H0FFV4</accession>
<gene>
    <name evidence="4" type="ORF">KYC_28372</name>
</gene>
<dbReference type="Gene3D" id="2.40.50.230">
    <property type="entry name" value="Gp5 N-terminal domain"/>
    <property type="match status" value="1"/>
</dbReference>
<dbReference type="AlphaFoldDB" id="H0FFV4"/>
<dbReference type="Proteomes" id="UP000003113">
    <property type="component" value="Unassembled WGS sequence"/>
</dbReference>
<dbReference type="SUPFAM" id="SSF69349">
    <property type="entry name" value="Phage fibre proteins"/>
    <property type="match status" value="1"/>
</dbReference>
<dbReference type="NCBIfam" id="TIGR03361">
    <property type="entry name" value="VI_Rhs_Vgr"/>
    <property type="match status" value="1"/>
</dbReference>
<evidence type="ECO:0000313" key="4">
    <source>
        <dbReference type="EMBL" id="EHK62836.1"/>
    </source>
</evidence>
<name>H0FFV4_9BURK</name>
<evidence type="ECO:0000313" key="5">
    <source>
        <dbReference type="Proteomes" id="UP000003113"/>
    </source>
</evidence>
<dbReference type="EMBL" id="AGUF01000103">
    <property type="protein sequence ID" value="EHK62836.1"/>
    <property type="molecule type" value="Genomic_DNA"/>
</dbReference>
<protein>
    <submittedName>
        <fullName evidence="4">Rhs element Vgr protein</fullName>
    </submittedName>
</protein>
<dbReference type="RefSeq" id="WP_008168925.1">
    <property type="nucleotide sequence ID" value="NZ_AGUF01000103.1"/>
</dbReference>
<dbReference type="InterPro" id="IPR017847">
    <property type="entry name" value="T6SS_RhsGE_Vgr_subset"/>
</dbReference>
<keyword evidence="5" id="KW-1185">Reference proteome</keyword>
<dbReference type="PATRIC" id="fig|477184.5.peg.5558"/>
<dbReference type="PANTHER" id="PTHR32305:SF11">
    <property type="entry name" value="TYPE VI SECRETION SYSTEM SPIKE PROTEIN VGRG3"/>
    <property type="match status" value="1"/>
</dbReference>
<dbReference type="PANTHER" id="PTHR32305">
    <property type="match status" value="1"/>
</dbReference>
<evidence type="ECO:0000259" key="2">
    <source>
        <dbReference type="Pfam" id="PF04717"/>
    </source>
</evidence>
<reference evidence="4 5" key="1">
    <citation type="journal article" date="2012" name="J. Bacteriol.">
        <title>Genome sequence of the highly efficient arsenite-oxidizing bacterium Achromobacter arsenitoxydans SY8.</title>
        <authorList>
            <person name="Li X."/>
            <person name="Hu Y."/>
            <person name="Gong J."/>
            <person name="Lin Y."/>
            <person name="Johnstone L."/>
            <person name="Rensing C."/>
            <person name="Wang G."/>
        </authorList>
    </citation>
    <scope>NUCLEOTIDE SEQUENCE [LARGE SCALE GENOMIC DNA]</scope>
    <source>
        <strain evidence="4 5">SY8</strain>
    </source>
</reference>
<dbReference type="STRING" id="477184.KYC_28372"/>
<sequence>GQGTSYRYEAELVPDDAEWRAEPLPRPRIDGPQNAIVVGPKNEEIYTDEYGRVRVQFPWDREGRNDEHSSCWIRVSQNIAGATWGHMAIPRIGQEVIVSYFDGDPDQPVITGRTYNRLQLPPYELPRHKTRMTIKSQTHKGEGYNEIRFEDENDQEEIYVHAQKDQNIHVNHDETTFVGHDRSEQVEHDETIAIGHDRKETVGNDEQVTIGQDRRHGIGRDDFLTVGRNHTIQTGKDRTEEVGNHRRDKTVANHWVSIGGHQEHTVEGRSALQAGQAIRYSTRVYESEAADSFIVKGPGGTIRIDASGITLEGVSVQMRGPLKVAPTGRGNSTSIAGVPDPGEPVCVGCLLKAIAEGRSLIQMGGAA</sequence>
<dbReference type="InterPro" id="IPR037026">
    <property type="entry name" value="Vgr_OB-fold_dom_sf"/>
</dbReference>
<dbReference type="InterPro" id="IPR006533">
    <property type="entry name" value="T6SS_Vgr_RhsGE"/>
</dbReference>
<dbReference type="eggNOG" id="COG3501">
    <property type="taxonomic scope" value="Bacteria"/>
</dbReference>
<dbReference type="SUPFAM" id="SSF69255">
    <property type="entry name" value="gp5 N-terminal domain-like"/>
    <property type="match status" value="1"/>
</dbReference>
<dbReference type="Pfam" id="PF22178">
    <property type="entry name" value="Gp5_trimer_C"/>
    <property type="match status" value="1"/>
</dbReference>
<comment type="caution">
    <text evidence="4">The sequence shown here is derived from an EMBL/GenBank/DDBJ whole genome shotgun (WGS) entry which is preliminary data.</text>
</comment>
<dbReference type="InterPro" id="IPR054030">
    <property type="entry name" value="Gp5_Vgr_C"/>
</dbReference>
<dbReference type="Pfam" id="PF04717">
    <property type="entry name" value="Phage_base_V"/>
    <property type="match status" value="1"/>
</dbReference>
<feature type="domain" description="Gp5/Type VI secretion system Vgr C-terminal trimerisation" evidence="3">
    <location>
        <begin position="132"/>
        <end position="238"/>
    </location>
</feature>